<evidence type="ECO:0000313" key="1">
    <source>
        <dbReference type="EMBL" id="GGS64185.1"/>
    </source>
</evidence>
<name>A0ABQ2TCZ0_STRBA</name>
<keyword evidence="2" id="KW-1185">Reference proteome</keyword>
<sequence>MARETTEPAAITAPLRSTEALRTGGPVVLVVVALTGGPPAFLVSADGRS</sequence>
<gene>
    <name evidence="1" type="ORF">GCM10010253_43960</name>
</gene>
<reference evidence="2" key="1">
    <citation type="journal article" date="2019" name="Int. J. Syst. Evol. Microbiol.">
        <title>The Global Catalogue of Microorganisms (GCM) 10K type strain sequencing project: providing services to taxonomists for standard genome sequencing and annotation.</title>
        <authorList>
            <consortium name="The Broad Institute Genomics Platform"/>
            <consortium name="The Broad Institute Genome Sequencing Center for Infectious Disease"/>
            <person name="Wu L."/>
            <person name="Ma J."/>
        </authorList>
    </citation>
    <scope>NUCLEOTIDE SEQUENCE [LARGE SCALE GENOMIC DNA]</scope>
    <source>
        <strain evidence="2">JCM 4350</strain>
    </source>
</reference>
<comment type="caution">
    <text evidence="1">The sequence shown here is derived from an EMBL/GenBank/DDBJ whole genome shotgun (WGS) entry which is preliminary data.</text>
</comment>
<proteinExistence type="predicted"/>
<accession>A0ABQ2TCZ0</accession>
<protein>
    <submittedName>
        <fullName evidence="1">Uncharacterized protein</fullName>
    </submittedName>
</protein>
<dbReference type="EMBL" id="BMSZ01000012">
    <property type="protein sequence ID" value="GGS64185.1"/>
    <property type="molecule type" value="Genomic_DNA"/>
</dbReference>
<evidence type="ECO:0000313" key="2">
    <source>
        <dbReference type="Proteomes" id="UP000659767"/>
    </source>
</evidence>
<organism evidence="1 2">
    <name type="scientific">Streptomyces badius</name>
    <dbReference type="NCBI Taxonomy" id="1941"/>
    <lineage>
        <taxon>Bacteria</taxon>
        <taxon>Bacillati</taxon>
        <taxon>Actinomycetota</taxon>
        <taxon>Actinomycetes</taxon>
        <taxon>Kitasatosporales</taxon>
        <taxon>Streptomycetaceae</taxon>
        <taxon>Streptomyces</taxon>
    </lineage>
</organism>
<dbReference type="Proteomes" id="UP000659767">
    <property type="component" value="Unassembled WGS sequence"/>
</dbReference>